<dbReference type="Pfam" id="PF00959">
    <property type="entry name" value="Phage_lysozyme"/>
    <property type="match status" value="1"/>
</dbReference>
<reference evidence="4 5" key="1">
    <citation type="submission" date="2016-02" db="EMBL/GenBank/DDBJ databases">
        <title>Complete genome sequence of Halocynthiibacter arcticus PAMC 20958t from arctic marine sediment.</title>
        <authorList>
            <person name="Lee Y.M."/>
            <person name="Baek K."/>
            <person name="Lee H.K."/>
            <person name="Shin S.C."/>
        </authorList>
    </citation>
    <scope>NUCLEOTIDE SEQUENCE [LARGE SCALE GENOMIC DNA]</scope>
    <source>
        <strain evidence="4">PAMC 20958</strain>
    </source>
</reference>
<organism evidence="4 5">
    <name type="scientific">Falsihalocynthiibacter arcticus</name>
    <dbReference type="NCBI Taxonomy" id="1579316"/>
    <lineage>
        <taxon>Bacteria</taxon>
        <taxon>Pseudomonadati</taxon>
        <taxon>Pseudomonadota</taxon>
        <taxon>Alphaproteobacteria</taxon>
        <taxon>Rhodobacterales</taxon>
        <taxon>Roseobacteraceae</taxon>
        <taxon>Falsihalocynthiibacter</taxon>
    </lineage>
</organism>
<dbReference type="EMBL" id="CP014327">
    <property type="protein sequence ID" value="AML52340.1"/>
    <property type="molecule type" value="Genomic_DNA"/>
</dbReference>
<comment type="catalytic activity">
    <reaction evidence="3">
        <text>Hydrolysis of (1-&gt;4)-beta-linkages between N-acetylmuramic acid and N-acetyl-D-glucosamine residues in a peptidoglycan and between N-acetyl-D-glucosamine residues in chitodextrins.</text>
        <dbReference type="EC" id="3.2.1.17"/>
    </reaction>
</comment>
<gene>
    <name evidence="4" type="ORF">RC74_14605</name>
</gene>
<dbReference type="Gene3D" id="1.10.530.40">
    <property type="match status" value="1"/>
</dbReference>
<dbReference type="Proteomes" id="UP000070371">
    <property type="component" value="Chromosome"/>
</dbReference>
<keyword evidence="1 3" id="KW-0929">Antimicrobial</keyword>
<dbReference type="EC" id="3.2.1.17" evidence="3"/>
<dbReference type="GO" id="GO:0031640">
    <property type="term" value="P:killing of cells of another organism"/>
    <property type="evidence" value="ECO:0007669"/>
    <property type="project" value="UniProtKB-KW"/>
</dbReference>
<dbReference type="GO" id="GO:0003796">
    <property type="term" value="F:lysozyme activity"/>
    <property type="evidence" value="ECO:0007669"/>
    <property type="project" value="UniProtKB-EC"/>
</dbReference>
<keyword evidence="2 3" id="KW-0081">Bacteriolytic enzyme</keyword>
<name>A0A126V243_9RHOB</name>
<dbReference type="InterPro" id="IPR023347">
    <property type="entry name" value="Lysozyme_dom_sf"/>
</dbReference>
<evidence type="ECO:0000256" key="3">
    <source>
        <dbReference type="RuleBase" id="RU003788"/>
    </source>
</evidence>
<dbReference type="InterPro" id="IPR051018">
    <property type="entry name" value="Bacteriophage_GH24"/>
</dbReference>
<evidence type="ECO:0000313" key="5">
    <source>
        <dbReference type="Proteomes" id="UP000070371"/>
    </source>
</evidence>
<dbReference type="InterPro" id="IPR002196">
    <property type="entry name" value="Glyco_hydro_24"/>
</dbReference>
<protein>
    <recommendedName>
        <fullName evidence="3">Lysozyme</fullName>
        <ecNumber evidence="3">3.2.1.17</ecNumber>
    </recommendedName>
</protein>
<dbReference type="SUPFAM" id="SSF53955">
    <property type="entry name" value="Lysozyme-like"/>
    <property type="match status" value="1"/>
</dbReference>
<dbReference type="InterPro" id="IPR023346">
    <property type="entry name" value="Lysozyme-like_dom_sf"/>
</dbReference>
<dbReference type="GO" id="GO:0009253">
    <property type="term" value="P:peptidoglycan catabolic process"/>
    <property type="evidence" value="ECO:0007669"/>
    <property type="project" value="InterPro"/>
</dbReference>
<dbReference type="KEGG" id="hat:RC74_14605"/>
<dbReference type="AlphaFoldDB" id="A0A126V243"/>
<proteinExistence type="inferred from homology"/>
<dbReference type="GO" id="GO:0042742">
    <property type="term" value="P:defense response to bacterium"/>
    <property type="evidence" value="ECO:0007669"/>
    <property type="project" value="UniProtKB-KW"/>
</dbReference>
<dbReference type="GO" id="GO:0016998">
    <property type="term" value="P:cell wall macromolecule catabolic process"/>
    <property type="evidence" value="ECO:0007669"/>
    <property type="project" value="InterPro"/>
</dbReference>
<dbReference type="STRING" id="1579316.RC74_14605"/>
<comment type="similarity">
    <text evidence="3">Belongs to the glycosyl hydrolase 24 family.</text>
</comment>
<keyword evidence="5" id="KW-1185">Reference proteome</keyword>
<keyword evidence="3" id="KW-0326">Glycosidase</keyword>
<evidence type="ECO:0000256" key="1">
    <source>
        <dbReference type="ARBA" id="ARBA00022529"/>
    </source>
</evidence>
<evidence type="ECO:0000313" key="4">
    <source>
        <dbReference type="EMBL" id="AML52340.1"/>
    </source>
</evidence>
<keyword evidence="3" id="KW-0378">Hydrolase</keyword>
<dbReference type="PANTHER" id="PTHR38107">
    <property type="match status" value="1"/>
</dbReference>
<sequence>MANERQLDRCLASPVEIPVNTKIAMMAWSWNVGVGAACRSTLVRKVNAGDLLGACHELPRWNRAGGRVIRGLSNRRGAERKLCLSGLG</sequence>
<evidence type="ECO:0000256" key="2">
    <source>
        <dbReference type="ARBA" id="ARBA00022638"/>
    </source>
</evidence>
<accession>A0A126V243</accession>
<dbReference type="PANTHER" id="PTHR38107:SF3">
    <property type="entry name" value="LYSOZYME RRRD-RELATED"/>
    <property type="match status" value="1"/>
</dbReference>